<dbReference type="AlphaFoldDB" id="A0A6M8HN49"/>
<dbReference type="KEGG" id="lck:HN018_06475"/>
<reference evidence="3 4" key="1">
    <citation type="journal article" date="2014" name="World J. Microbiol. Biotechnol.">
        <title>Biodiversity and physiological characteristics of Antarctic and Arctic lichens-associated bacteria.</title>
        <authorList>
            <person name="Lee Y.M."/>
            <person name="Kim E.H."/>
            <person name="Lee H.K."/>
            <person name="Hong S.G."/>
        </authorList>
    </citation>
    <scope>NUCLEOTIDE SEQUENCE [LARGE SCALE GENOMIC DNA]</scope>
    <source>
        <strain evidence="3 4">PAMC 26569</strain>
    </source>
</reference>
<feature type="region of interest" description="Disordered" evidence="1">
    <location>
        <begin position="1"/>
        <end position="23"/>
    </location>
</feature>
<evidence type="ECO:0000313" key="3">
    <source>
        <dbReference type="EMBL" id="QKE89731.1"/>
    </source>
</evidence>
<dbReference type="CDD" id="cd06257">
    <property type="entry name" value="DnaJ"/>
    <property type="match status" value="1"/>
</dbReference>
<evidence type="ECO:0000259" key="2">
    <source>
        <dbReference type="PROSITE" id="PS50076"/>
    </source>
</evidence>
<dbReference type="SUPFAM" id="SSF46565">
    <property type="entry name" value="Chaperone J-domain"/>
    <property type="match status" value="1"/>
</dbReference>
<organism evidence="3 4">
    <name type="scientific">Lichenicola cladoniae</name>
    <dbReference type="NCBI Taxonomy" id="1484109"/>
    <lineage>
        <taxon>Bacteria</taxon>
        <taxon>Pseudomonadati</taxon>
        <taxon>Pseudomonadota</taxon>
        <taxon>Alphaproteobacteria</taxon>
        <taxon>Acetobacterales</taxon>
        <taxon>Acetobacteraceae</taxon>
        <taxon>Lichenicola</taxon>
    </lineage>
</organism>
<dbReference type="PROSITE" id="PS50076">
    <property type="entry name" value="DNAJ_2"/>
    <property type="match status" value="1"/>
</dbReference>
<feature type="domain" description="J" evidence="2">
    <location>
        <begin position="136"/>
        <end position="204"/>
    </location>
</feature>
<dbReference type="PRINTS" id="PR00625">
    <property type="entry name" value="JDOMAIN"/>
</dbReference>
<dbReference type="EMBL" id="CP053708">
    <property type="protein sequence ID" value="QKE89731.1"/>
    <property type="molecule type" value="Genomic_DNA"/>
</dbReference>
<feature type="compositionally biased region" description="Basic and acidic residues" evidence="1">
    <location>
        <begin position="9"/>
        <end position="23"/>
    </location>
</feature>
<dbReference type="SMART" id="SM00271">
    <property type="entry name" value="DnaJ"/>
    <property type="match status" value="1"/>
</dbReference>
<name>A0A6M8HN49_9PROT</name>
<evidence type="ECO:0000256" key="1">
    <source>
        <dbReference type="SAM" id="MobiDB-lite"/>
    </source>
</evidence>
<dbReference type="InterPro" id="IPR001623">
    <property type="entry name" value="DnaJ_domain"/>
</dbReference>
<protein>
    <submittedName>
        <fullName evidence="3">J domain-containing protein</fullName>
    </submittedName>
</protein>
<gene>
    <name evidence="3" type="ORF">HN018_06475</name>
</gene>
<proteinExistence type="predicted"/>
<accession>A0A6M8HN49</accession>
<keyword evidence="4" id="KW-1185">Reference proteome</keyword>
<dbReference type="InterPro" id="IPR036869">
    <property type="entry name" value="J_dom_sf"/>
</dbReference>
<dbReference type="Pfam" id="PF00226">
    <property type="entry name" value="DnaJ"/>
    <property type="match status" value="1"/>
</dbReference>
<sequence length="204" mass="23477">MMRRNQRHRAFDPDPAAPDRHCDIPGCPERAGYRAPRSRQTLTDYFWFCLDHVREYNSRWDYYKGMSPGQIEAHLRADVSWNRPSWRLGHLGGGAPLDEEQVLDPLGVLRGNADARVRGRRRAREKVDHRPEALRQPLETLGLGWPVSLQEVKTRYKDLARRHHPDANGGDRAAEERLKTINVAYTALRVHLTEARQTSLAETG</sequence>
<evidence type="ECO:0000313" key="4">
    <source>
        <dbReference type="Proteomes" id="UP000500767"/>
    </source>
</evidence>
<dbReference type="Proteomes" id="UP000500767">
    <property type="component" value="Chromosome"/>
</dbReference>
<dbReference type="Gene3D" id="1.10.287.110">
    <property type="entry name" value="DnaJ domain"/>
    <property type="match status" value="1"/>
</dbReference>